<feature type="binding site" evidence="10">
    <location>
        <position position="583"/>
    </location>
    <ligand>
        <name>substrate</name>
    </ligand>
</feature>
<keyword evidence="4 10" id="KW-0028">Amino-acid biosynthesis</keyword>
<dbReference type="FunFam" id="3.10.20.340:FF:000001">
    <property type="entry name" value="Arginine biosynthesis bifunctional protein ArgJ, chloroplastic"/>
    <property type="match status" value="1"/>
</dbReference>
<dbReference type="Pfam" id="PF01960">
    <property type="entry name" value="ArgJ"/>
    <property type="match status" value="1"/>
</dbReference>
<dbReference type="GO" id="GO:0006526">
    <property type="term" value="P:L-arginine biosynthetic process"/>
    <property type="evidence" value="ECO:0007669"/>
    <property type="project" value="UniProtKB-UniRule"/>
</dbReference>
<dbReference type="EC" id="2.3.1.35" evidence="10"/>
<sequence>MSLTLQQKVWSATSGAVVAFAACVQLKREIWTSTSALVDATPAPPPAAPQLPEPETLLSPDSKRLAGRRWNSASSFPICLSAVGKEGMSLLFSSSIPLMRVVSPADVDQSLRLRLAPSVVRKRALLATLPVRKSSIRPTTRSRRASLRVLISSTPEFGAEEIPKAPIYLPAGAWEHVAGGVNAAKGFSAAGISAGLRSSPGRPDLALVVSDTEATAAGCFTQNMVCAAPVTFCKQVLAEHDTVRAVLVNAGQANAATGEKGWEDSVRSAEVVAGALNLDPSAILLLSTGVIGQRIKMDEMIKSIPALVDGLGADHDSALNAATAITTTDLASKSAALKLTIGGKEVHIGGMTKGSGMIHPNMATMLGIITCDAVIAPDVWRNLLKTAVQKSFNQITVDGDTSTNDTVLGLANGAAGNACITSTDCVDAVALGDALTALCQALAKCIAWDGEGATCLLEVTVEGTSSNHEALSIAKSICGSHLTKAAVFGGDPNWGRIAAAAGYAGVEFDQRNLTILLGGTKLMEGGQPLDFDAKAASAYLKAAGKTHDTVNVQVCVGDGAGFGMAWGCDLSYDYVKINAEYHT</sequence>
<comment type="subunit">
    <text evidence="2">Heterotetramer of two alpha and two beta chains.</text>
</comment>
<evidence type="ECO:0000256" key="6">
    <source>
        <dbReference type="ARBA" id="ARBA00022813"/>
    </source>
</evidence>
<keyword evidence="5 10" id="KW-0808">Transferase</keyword>
<dbReference type="Gene3D" id="3.10.20.340">
    <property type="entry name" value="ArgJ beta chain, C-terminal domain"/>
    <property type="match status" value="1"/>
</dbReference>
<feature type="chain" id="PRO_5041753062" description="Arginine biosynthesis bifunctional protein ArgJ alpha chain" evidence="10">
    <location>
        <begin position="1"/>
        <end position="363"/>
    </location>
</feature>
<dbReference type="Gene3D" id="3.30.2330.10">
    <property type="entry name" value="arginine biosynthesis bifunctional protein suprefamily"/>
    <property type="match status" value="1"/>
</dbReference>
<comment type="similarity">
    <text evidence="1 10">Belongs to the ArgJ family.</text>
</comment>
<evidence type="ECO:0000256" key="10">
    <source>
        <dbReference type="HAMAP-Rule" id="MF_03124"/>
    </source>
</evidence>
<keyword evidence="7 10" id="KW-0511">Multifunctional enzyme</keyword>
<dbReference type="GO" id="GO:0009507">
    <property type="term" value="C:chloroplast"/>
    <property type="evidence" value="ECO:0007669"/>
    <property type="project" value="UniProtKB-SubCell"/>
</dbReference>
<feature type="binding site" evidence="10">
    <location>
        <position position="451"/>
    </location>
    <ligand>
        <name>substrate</name>
    </ligand>
</feature>
<dbReference type="CDD" id="cd02152">
    <property type="entry name" value="OAT"/>
    <property type="match status" value="1"/>
</dbReference>
<evidence type="ECO:0000313" key="12">
    <source>
        <dbReference type="Proteomes" id="UP001190700"/>
    </source>
</evidence>
<dbReference type="HAMAP" id="MF_01106">
    <property type="entry name" value="ArgJ"/>
    <property type="match status" value="1"/>
</dbReference>
<comment type="catalytic activity">
    <reaction evidence="10">
        <text>L-glutamate + acetyl-CoA = N-acetyl-L-glutamate + CoA + H(+)</text>
        <dbReference type="Rhea" id="RHEA:24292"/>
        <dbReference type="ChEBI" id="CHEBI:15378"/>
        <dbReference type="ChEBI" id="CHEBI:29985"/>
        <dbReference type="ChEBI" id="CHEBI:44337"/>
        <dbReference type="ChEBI" id="CHEBI:57287"/>
        <dbReference type="ChEBI" id="CHEBI:57288"/>
        <dbReference type="EC" id="2.3.1.1"/>
    </reaction>
</comment>
<dbReference type="FunFam" id="3.60.70.12:FF:000001">
    <property type="entry name" value="Arginine biosynthesis bifunctional protein ArgJ, chloroplastic"/>
    <property type="match status" value="1"/>
</dbReference>
<feature type="site" description="Involved in the stabilization of negative charge on the oxyanion by the formation of the oxyanion hole" evidence="10">
    <location>
        <position position="289"/>
    </location>
</feature>
<keyword evidence="10" id="KW-0934">Plastid</keyword>
<dbReference type="NCBIfam" id="NF003802">
    <property type="entry name" value="PRK05388.1"/>
    <property type="match status" value="1"/>
</dbReference>
<evidence type="ECO:0000313" key="11">
    <source>
        <dbReference type="EMBL" id="KAK3288362.1"/>
    </source>
</evidence>
<evidence type="ECO:0000256" key="7">
    <source>
        <dbReference type="ARBA" id="ARBA00023268"/>
    </source>
</evidence>
<keyword evidence="6 10" id="KW-0068">Autocatalytic cleavage</keyword>
<dbReference type="GO" id="GO:0006592">
    <property type="term" value="P:ornithine biosynthetic process"/>
    <property type="evidence" value="ECO:0007669"/>
    <property type="project" value="TreeGrafter"/>
</dbReference>
<dbReference type="EC" id="2.3.1.1" evidence="10"/>
<keyword evidence="10" id="KW-0150">Chloroplast</keyword>
<dbReference type="InterPro" id="IPR002813">
    <property type="entry name" value="Arg_biosynth_ArgJ"/>
</dbReference>
<dbReference type="GO" id="GO:0004042">
    <property type="term" value="F:L-glutamate N-acetyltransferase activity"/>
    <property type="evidence" value="ECO:0007669"/>
    <property type="project" value="UniProtKB-UniRule"/>
</dbReference>
<keyword evidence="8 10" id="KW-0012">Acyltransferase</keyword>
<evidence type="ECO:0000256" key="1">
    <source>
        <dbReference type="ARBA" id="ARBA00006774"/>
    </source>
</evidence>
<keyword evidence="3 10" id="KW-0055">Arginine biosynthesis</keyword>
<evidence type="ECO:0000256" key="4">
    <source>
        <dbReference type="ARBA" id="ARBA00022605"/>
    </source>
</evidence>
<dbReference type="PANTHER" id="PTHR23100">
    <property type="entry name" value="ARGININE BIOSYNTHESIS BIFUNCTIONAL PROTEIN ARGJ"/>
    <property type="match status" value="1"/>
</dbReference>
<feature type="binding site" evidence="10">
    <location>
        <position position="353"/>
    </location>
    <ligand>
        <name>substrate</name>
    </ligand>
</feature>
<feature type="chain" id="PRO_5041753063" description="Arginine biosynthesis bifunctional protein ArgJ beta chain" evidence="10">
    <location>
        <begin position="364"/>
        <end position="583"/>
    </location>
</feature>
<name>A0AAE0LKC9_9CHLO</name>
<feature type="active site" description="Nucleophile" evidence="10">
    <location>
        <position position="364"/>
    </location>
</feature>
<comment type="caution">
    <text evidence="11">The sequence shown here is derived from an EMBL/GenBank/DDBJ whole genome shotgun (WGS) entry which is preliminary data.</text>
</comment>
<feature type="binding site" evidence="10">
    <location>
        <position position="578"/>
    </location>
    <ligand>
        <name>substrate</name>
    </ligand>
</feature>
<dbReference type="Proteomes" id="UP001190700">
    <property type="component" value="Unassembled WGS sequence"/>
</dbReference>
<feature type="binding site" evidence="10">
    <location>
        <position position="364"/>
    </location>
    <ligand>
        <name>substrate</name>
    </ligand>
</feature>
<comment type="pathway">
    <text evidence="10">Amino-acid biosynthesis; L-arginine biosynthesis; L-ornithine and N-acetyl-L-glutamate from L-glutamate and N(2)-acetyl-L-ornithine (cyclic): step 1/1.</text>
</comment>
<dbReference type="Gene3D" id="3.60.70.12">
    <property type="entry name" value="L-amino peptidase D-ALA esterase/amidase"/>
    <property type="match status" value="1"/>
</dbReference>
<dbReference type="EMBL" id="LGRX02000506">
    <property type="protein sequence ID" value="KAK3288362.1"/>
    <property type="molecule type" value="Genomic_DNA"/>
</dbReference>
<comment type="pathway">
    <text evidence="10">Amino-acid biosynthesis; L-arginine biosynthesis; N(2)-acetyl-L-ornithine from L-glutamate: step 1/4.</text>
</comment>
<reference evidence="11 12" key="1">
    <citation type="journal article" date="2015" name="Genome Biol. Evol.">
        <title>Comparative Genomics of a Bacterivorous Green Alga Reveals Evolutionary Causalities and Consequences of Phago-Mixotrophic Mode of Nutrition.</title>
        <authorList>
            <person name="Burns J.A."/>
            <person name="Paasch A."/>
            <person name="Narechania A."/>
            <person name="Kim E."/>
        </authorList>
    </citation>
    <scope>NUCLEOTIDE SEQUENCE [LARGE SCALE GENOMIC DNA]</scope>
    <source>
        <strain evidence="11 12">PLY_AMNH</strain>
    </source>
</reference>
<dbReference type="GO" id="GO:0004358">
    <property type="term" value="F:L-glutamate N-acetyltransferase activity, acting on acetyl-L-ornithine as donor"/>
    <property type="evidence" value="ECO:0007669"/>
    <property type="project" value="UniProtKB-UniRule"/>
</dbReference>
<dbReference type="InterPro" id="IPR016117">
    <property type="entry name" value="ArgJ-like_dom_sf"/>
</dbReference>
<protein>
    <recommendedName>
        <fullName evidence="10">Arginine biosynthesis bifunctional protein ArgJ, chloroplastic</fullName>
    </recommendedName>
    <domain>
        <recommendedName>
            <fullName evidence="10">Glutamate N-acetyltransferase</fullName>
            <shortName evidence="10">GAT</shortName>
            <ecNumber evidence="10">2.3.1.35</ecNumber>
        </recommendedName>
        <alternativeName>
            <fullName evidence="10">Ornithine acetyltransferase</fullName>
            <shortName evidence="10">OATase</shortName>
        </alternativeName>
        <alternativeName>
            <fullName evidence="10">Ornithine transacetylase</fullName>
        </alternativeName>
    </domain>
    <domain>
        <recommendedName>
            <fullName evidence="10">Amino-acid acetyltransferase</fullName>
            <ecNumber evidence="10">2.3.1.1</ecNumber>
        </recommendedName>
        <alternativeName>
            <fullName evidence="10">N-acetylglutamate synthase</fullName>
            <shortName evidence="10">AGS</shortName>
        </alternativeName>
    </domain>
    <component>
        <recommendedName>
            <fullName evidence="10">Arginine biosynthesis bifunctional protein ArgJ alpha chain</fullName>
        </recommendedName>
    </component>
    <component>
        <recommendedName>
            <fullName evidence="10">Arginine biosynthesis bifunctional protein ArgJ beta chain</fullName>
        </recommendedName>
    </component>
</protein>
<evidence type="ECO:0000256" key="9">
    <source>
        <dbReference type="ARBA" id="ARBA00049439"/>
    </source>
</evidence>
<dbReference type="InterPro" id="IPR042195">
    <property type="entry name" value="ArgJ_beta_C"/>
</dbReference>
<organism evidence="11 12">
    <name type="scientific">Cymbomonas tetramitiformis</name>
    <dbReference type="NCBI Taxonomy" id="36881"/>
    <lineage>
        <taxon>Eukaryota</taxon>
        <taxon>Viridiplantae</taxon>
        <taxon>Chlorophyta</taxon>
        <taxon>Pyramimonadophyceae</taxon>
        <taxon>Pyramimonadales</taxon>
        <taxon>Pyramimonadaceae</taxon>
        <taxon>Cymbomonas</taxon>
    </lineage>
</organism>
<comment type="catalytic activity">
    <reaction evidence="9 10">
        <text>N(2)-acetyl-L-ornithine + L-glutamate = N-acetyl-L-glutamate + L-ornithine</text>
        <dbReference type="Rhea" id="RHEA:15349"/>
        <dbReference type="ChEBI" id="CHEBI:29985"/>
        <dbReference type="ChEBI" id="CHEBI:44337"/>
        <dbReference type="ChEBI" id="CHEBI:46911"/>
        <dbReference type="ChEBI" id="CHEBI:57805"/>
        <dbReference type="EC" id="2.3.1.35"/>
    </reaction>
</comment>
<evidence type="ECO:0000256" key="8">
    <source>
        <dbReference type="ARBA" id="ARBA00023315"/>
    </source>
</evidence>
<comment type="subunit">
    <text evidence="10">Heterodimer of an alpha and a beta chain.</text>
</comment>
<dbReference type="NCBIfam" id="TIGR00120">
    <property type="entry name" value="ArgJ"/>
    <property type="match status" value="1"/>
</dbReference>
<evidence type="ECO:0000256" key="3">
    <source>
        <dbReference type="ARBA" id="ARBA00022571"/>
    </source>
</evidence>
<dbReference type="SUPFAM" id="SSF56266">
    <property type="entry name" value="DmpA/ArgJ-like"/>
    <property type="match status" value="1"/>
</dbReference>
<proteinExistence type="inferred from homology"/>
<feature type="site" description="Cleavage; by autolysis" evidence="10">
    <location>
        <begin position="363"/>
        <end position="364"/>
    </location>
</feature>
<dbReference type="AlphaFoldDB" id="A0AAE0LKC9"/>
<feature type="binding site" evidence="10">
    <location>
        <position position="327"/>
    </location>
    <ligand>
        <name>substrate</name>
    </ligand>
</feature>
<comment type="function">
    <text evidence="10">Catalyzes two activities which are involved in the cyclic version of arginine biosynthesis: the synthesis of acetylglutamate from glutamate and acetyl-CoA, and of ornithine by transacetylation between acetylornithine and glutamate.</text>
</comment>
<evidence type="ECO:0000256" key="2">
    <source>
        <dbReference type="ARBA" id="ARBA00011475"/>
    </source>
</evidence>
<gene>
    <name evidence="11" type="ORF">CYMTET_4148</name>
</gene>
<feature type="site" description="Involved in the stabilization of negative charge on the oxyanion by the formation of the oxyanion hole" evidence="10">
    <location>
        <position position="288"/>
    </location>
</feature>
<evidence type="ECO:0000256" key="5">
    <source>
        <dbReference type="ARBA" id="ARBA00022679"/>
    </source>
</evidence>
<comment type="subcellular location">
    <subcellularLocation>
        <location evidence="10">Plastid</location>
        <location evidence="10">Chloroplast</location>
    </subcellularLocation>
</comment>
<accession>A0AAE0LKC9</accession>
<dbReference type="PANTHER" id="PTHR23100:SF0">
    <property type="entry name" value="ARGININE BIOSYNTHESIS BIFUNCTIONAL PROTEIN ARGJ, MITOCHONDRIAL"/>
    <property type="match status" value="1"/>
</dbReference>
<keyword evidence="12" id="KW-1185">Reference proteome</keyword>